<feature type="region of interest" description="Disordered" evidence="1">
    <location>
        <begin position="1"/>
        <end position="61"/>
    </location>
</feature>
<dbReference type="EMBL" id="CAUYUJ010015087">
    <property type="protein sequence ID" value="CAK0849747.1"/>
    <property type="molecule type" value="Genomic_DNA"/>
</dbReference>
<reference evidence="2" key="1">
    <citation type="submission" date="2023-10" db="EMBL/GenBank/DDBJ databases">
        <authorList>
            <person name="Chen Y."/>
            <person name="Shah S."/>
            <person name="Dougan E. K."/>
            <person name="Thang M."/>
            <person name="Chan C."/>
        </authorList>
    </citation>
    <scope>NUCLEOTIDE SEQUENCE [LARGE SCALE GENOMIC DNA]</scope>
</reference>
<evidence type="ECO:0000313" key="2">
    <source>
        <dbReference type="EMBL" id="CAK0849747.1"/>
    </source>
</evidence>
<accession>A0ABN9TV59</accession>
<dbReference type="InterPro" id="IPR013865">
    <property type="entry name" value="FAM32A"/>
</dbReference>
<sequence length="103" mass="10853">MASSRSGRKPARRGLEVQAPGGAGAAQGVGEEAGGGGPDQQLEKSARRGPTMAEKSFAVAKQARTKARINEAIELNHRQRMEKLNLHLGSLSEHFDIPKVGPG</sequence>
<protein>
    <recommendedName>
        <fullName evidence="4">Protein FAM32A</fullName>
    </recommendedName>
</protein>
<evidence type="ECO:0008006" key="4">
    <source>
        <dbReference type="Google" id="ProtNLM"/>
    </source>
</evidence>
<evidence type="ECO:0000313" key="3">
    <source>
        <dbReference type="Proteomes" id="UP001189429"/>
    </source>
</evidence>
<feature type="compositionally biased region" description="Gly residues" evidence="1">
    <location>
        <begin position="21"/>
        <end position="38"/>
    </location>
</feature>
<organism evidence="2 3">
    <name type="scientific">Prorocentrum cordatum</name>
    <dbReference type="NCBI Taxonomy" id="2364126"/>
    <lineage>
        <taxon>Eukaryota</taxon>
        <taxon>Sar</taxon>
        <taxon>Alveolata</taxon>
        <taxon>Dinophyceae</taxon>
        <taxon>Prorocentrales</taxon>
        <taxon>Prorocentraceae</taxon>
        <taxon>Prorocentrum</taxon>
    </lineage>
</organism>
<dbReference type="PANTHER" id="PTHR13282:SF6">
    <property type="entry name" value="PROTEIN FAM32A"/>
    <property type="match status" value="1"/>
</dbReference>
<evidence type="ECO:0000256" key="1">
    <source>
        <dbReference type="SAM" id="MobiDB-lite"/>
    </source>
</evidence>
<gene>
    <name evidence="2" type="ORF">PCOR1329_LOCUS42358</name>
</gene>
<dbReference type="PANTHER" id="PTHR13282">
    <property type="entry name" value="PROTEIN FAM32A"/>
    <property type="match status" value="1"/>
</dbReference>
<comment type="caution">
    <text evidence="2">The sequence shown here is derived from an EMBL/GenBank/DDBJ whole genome shotgun (WGS) entry which is preliminary data.</text>
</comment>
<feature type="compositionally biased region" description="Basic residues" evidence="1">
    <location>
        <begin position="1"/>
        <end position="12"/>
    </location>
</feature>
<dbReference type="Proteomes" id="UP001189429">
    <property type="component" value="Unassembled WGS sequence"/>
</dbReference>
<proteinExistence type="predicted"/>
<keyword evidence="3" id="KW-1185">Reference proteome</keyword>
<name>A0ABN9TV59_9DINO</name>